<dbReference type="InterPro" id="IPR001029">
    <property type="entry name" value="Flagellin_N"/>
</dbReference>
<dbReference type="InterPro" id="IPR013384">
    <property type="entry name" value="Flagell_FlgL"/>
</dbReference>
<keyword evidence="2" id="KW-0969">Cilium</keyword>
<sequence length="304" mass="32069">MIGRVTQQTVQRSTLTNLQTNLSAMSDLQNRLSGNKRITKPSDDPAGTASALALRSSLRQIEQHDRNIADGIGWLTTIDTALTTSVSLVGKARDLTVQGSNTGSLTPEARVALAVEIEGLRDNLLAQANSTYLGRSVFAGTSDAESVYARDSTAGPVAYTAGPAKPNPVERRVNADTTIRVDVEAREAFGSDDDAGSVFATLDLIAASLRSGTGNPSDHLAALDGHRDDMLRELSGVGARHNQVLAAQSNALTIKTELTGQLGAVEDADLAASIVELQMQEVAYKAALGATSRVLQPTLMDFLR</sequence>
<comment type="caution">
    <text evidence="2">The sequence shown here is derived from an EMBL/GenBank/DDBJ whole genome shotgun (WGS) entry which is preliminary data.</text>
</comment>
<reference evidence="2 3" key="1">
    <citation type="submission" date="2019-07" db="EMBL/GenBank/DDBJ databases">
        <title>Whole genome shotgun sequence of Cellulomonas aerilata NBRC 106308.</title>
        <authorList>
            <person name="Hosoyama A."/>
            <person name="Uohara A."/>
            <person name="Ohji S."/>
            <person name="Ichikawa N."/>
        </authorList>
    </citation>
    <scope>NUCLEOTIDE SEQUENCE [LARGE SCALE GENOMIC DNA]</scope>
    <source>
        <strain evidence="2 3">NBRC 106308</strain>
    </source>
</reference>
<keyword evidence="2" id="KW-0282">Flagellum</keyword>
<keyword evidence="2" id="KW-0966">Cell projection</keyword>
<dbReference type="NCBIfam" id="TIGR02550">
    <property type="entry name" value="flagell_flgL"/>
    <property type="match status" value="1"/>
</dbReference>
<proteinExistence type="predicted"/>
<dbReference type="Pfam" id="PF00669">
    <property type="entry name" value="Flagellin_N"/>
    <property type="match status" value="1"/>
</dbReference>
<gene>
    <name evidence="2" type="primary">flgL</name>
    <name evidence="2" type="ORF">CAE01nite_25520</name>
</gene>
<dbReference type="InterPro" id="IPR001492">
    <property type="entry name" value="Flagellin"/>
</dbReference>
<keyword evidence="3" id="KW-1185">Reference proteome</keyword>
<dbReference type="GO" id="GO:0009424">
    <property type="term" value="C:bacterial-type flagellum hook"/>
    <property type="evidence" value="ECO:0007669"/>
    <property type="project" value="InterPro"/>
</dbReference>
<dbReference type="GO" id="GO:0071973">
    <property type="term" value="P:bacterial-type flagellum-dependent cell motility"/>
    <property type="evidence" value="ECO:0007669"/>
    <property type="project" value="InterPro"/>
</dbReference>
<evidence type="ECO:0000313" key="3">
    <source>
        <dbReference type="Proteomes" id="UP000321181"/>
    </source>
</evidence>
<dbReference type="Proteomes" id="UP000321181">
    <property type="component" value="Unassembled WGS sequence"/>
</dbReference>
<organism evidence="2 3">
    <name type="scientific">Cellulomonas aerilata</name>
    <dbReference type="NCBI Taxonomy" id="515326"/>
    <lineage>
        <taxon>Bacteria</taxon>
        <taxon>Bacillati</taxon>
        <taxon>Actinomycetota</taxon>
        <taxon>Actinomycetes</taxon>
        <taxon>Micrococcales</taxon>
        <taxon>Cellulomonadaceae</taxon>
        <taxon>Cellulomonas</taxon>
    </lineage>
</organism>
<dbReference type="SUPFAM" id="SSF64518">
    <property type="entry name" value="Phase 1 flagellin"/>
    <property type="match status" value="1"/>
</dbReference>
<dbReference type="AlphaFoldDB" id="A0A512DED7"/>
<dbReference type="RefSeq" id="WP_146905135.1">
    <property type="nucleotide sequence ID" value="NZ_BAAARM010000004.1"/>
</dbReference>
<accession>A0A512DED7</accession>
<dbReference type="PANTHER" id="PTHR42792">
    <property type="entry name" value="FLAGELLIN"/>
    <property type="match status" value="1"/>
</dbReference>
<dbReference type="Gene3D" id="1.20.1330.10">
    <property type="entry name" value="f41 fragment of flagellin, N-terminal domain"/>
    <property type="match status" value="1"/>
</dbReference>
<feature type="domain" description="Flagellin N-terminal" evidence="1">
    <location>
        <begin position="7"/>
        <end position="141"/>
    </location>
</feature>
<protein>
    <submittedName>
        <fullName evidence="2">Flagellar hook-associated protein FlgL</fullName>
    </submittedName>
</protein>
<name>A0A512DED7_9CELL</name>
<dbReference type="OrthoDB" id="9758307at2"/>
<dbReference type="GO" id="GO:0005198">
    <property type="term" value="F:structural molecule activity"/>
    <property type="evidence" value="ECO:0007669"/>
    <property type="project" value="InterPro"/>
</dbReference>
<evidence type="ECO:0000259" key="1">
    <source>
        <dbReference type="Pfam" id="PF00669"/>
    </source>
</evidence>
<evidence type="ECO:0000313" key="2">
    <source>
        <dbReference type="EMBL" id="GEO34827.1"/>
    </source>
</evidence>
<dbReference type="EMBL" id="BJYY01000016">
    <property type="protein sequence ID" value="GEO34827.1"/>
    <property type="molecule type" value="Genomic_DNA"/>
</dbReference>
<dbReference type="PANTHER" id="PTHR42792:SF1">
    <property type="entry name" value="FLAGELLAR HOOK-ASSOCIATED PROTEIN 3"/>
    <property type="match status" value="1"/>
</dbReference>